<reference evidence="1 2" key="1">
    <citation type="submission" date="2022-07" db="EMBL/GenBank/DDBJ databases">
        <title>Genome-wide signatures of adaptation to extreme environments.</title>
        <authorList>
            <person name="Cho C.H."/>
            <person name="Yoon H.S."/>
        </authorList>
    </citation>
    <scope>NUCLEOTIDE SEQUENCE [LARGE SCALE GENOMIC DNA]</scope>
    <source>
        <strain evidence="1 2">108.79 E11</strain>
    </source>
</reference>
<protein>
    <recommendedName>
        <fullName evidence="3">Protein kinase domain-containing protein</fullName>
    </recommendedName>
</protein>
<name>A0AAV9I9J4_9RHOD</name>
<evidence type="ECO:0000313" key="2">
    <source>
        <dbReference type="Proteomes" id="UP001300502"/>
    </source>
</evidence>
<dbReference type="EMBL" id="JANCYU010000021">
    <property type="protein sequence ID" value="KAK4524075.1"/>
    <property type="molecule type" value="Genomic_DNA"/>
</dbReference>
<proteinExistence type="predicted"/>
<dbReference type="SUPFAM" id="SSF56112">
    <property type="entry name" value="Protein kinase-like (PK-like)"/>
    <property type="match status" value="1"/>
</dbReference>
<organism evidence="1 2">
    <name type="scientific">Galdieria yellowstonensis</name>
    <dbReference type="NCBI Taxonomy" id="3028027"/>
    <lineage>
        <taxon>Eukaryota</taxon>
        <taxon>Rhodophyta</taxon>
        <taxon>Bangiophyceae</taxon>
        <taxon>Galdieriales</taxon>
        <taxon>Galdieriaceae</taxon>
        <taxon>Galdieria</taxon>
    </lineage>
</organism>
<dbReference type="Proteomes" id="UP001300502">
    <property type="component" value="Unassembled WGS sequence"/>
</dbReference>
<keyword evidence="2" id="KW-1185">Reference proteome</keyword>
<sequence length="597" mass="68633">MLSYLNSSDQSKNYQTRWKWWWSNQSIASWFQSHKIFNAQNEVSRSSEAESGLHSTKHRGDKKWKEYEESSLEDCEYSFSKGTPANVKMSVPTSPITPENCNETSQASSRRLALYKEFCENEKMTMDLERTPSQLESLNLPSLSPSYYRCRQISYNVDIIQTVLIPSIRNGDVSHLKWVAPLGSGAVGIVLCPSVADIAIKVSIYETGFDPRYLHPSKAEAQIMRKLFTVLRLAESNPVTPHVAILLDDMYGVSLSSLQIPKYFWESSRSARELQKWIGRNRNCDLTNCSILFSERLEGGTLFRSLCRSSPDMKRQRSADLEELSQGQLKTPKSFLQVLYELGFSPVDGIRTVAFQVLFTLTVIKELVPGFKHNDLSLANIMLRATHDFPIDLWERPFNQGRETRSNSETYAKYSSTPLRVYLYRYKNEKFLVPDLGLQPAIADFDFACIGNGNHPEDITNAKVAFFESRKVYEEYNIHSKRDDISDAQMFLSNLKDVALHNLQRELKSRSLFLKASPNKEESAMLDFFQRRVHPQCNDSQNRSLRGRLPPGLCETSEYYSPKGILKDSFFDTFRQMAAEYERNPYKFHLLESYGIV</sequence>
<dbReference type="InterPro" id="IPR011009">
    <property type="entry name" value="Kinase-like_dom_sf"/>
</dbReference>
<dbReference type="AlphaFoldDB" id="A0AAV9I9J4"/>
<evidence type="ECO:0008006" key="3">
    <source>
        <dbReference type="Google" id="ProtNLM"/>
    </source>
</evidence>
<accession>A0AAV9I9J4</accession>
<comment type="caution">
    <text evidence="1">The sequence shown here is derived from an EMBL/GenBank/DDBJ whole genome shotgun (WGS) entry which is preliminary data.</text>
</comment>
<gene>
    <name evidence="1" type="ORF">GAYE_SCF01G1974</name>
</gene>
<dbReference type="Gene3D" id="1.10.510.10">
    <property type="entry name" value="Transferase(Phosphotransferase) domain 1"/>
    <property type="match status" value="1"/>
</dbReference>
<evidence type="ECO:0000313" key="1">
    <source>
        <dbReference type="EMBL" id="KAK4524075.1"/>
    </source>
</evidence>